<dbReference type="AlphaFoldDB" id="A0A022RY47"/>
<dbReference type="GO" id="GO:0019722">
    <property type="term" value="P:calcium-mediated signaling"/>
    <property type="evidence" value="ECO:0000318"/>
    <property type="project" value="GO_Central"/>
</dbReference>
<dbReference type="STRING" id="4155.A0A022RY47"/>
<evidence type="ECO:0000313" key="9">
    <source>
        <dbReference type="Proteomes" id="UP000030748"/>
    </source>
</evidence>
<evidence type="ECO:0000256" key="2">
    <source>
        <dbReference type="ARBA" id="ARBA00009178"/>
    </source>
</evidence>
<evidence type="ECO:0000256" key="6">
    <source>
        <dbReference type="ARBA" id="ARBA00023157"/>
    </source>
</evidence>
<gene>
    <name evidence="8" type="ORF">MIMGU_mgv1a023845mg</name>
</gene>
<evidence type="ECO:0000256" key="5">
    <source>
        <dbReference type="ARBA" id="ARBA00022729"/>
    </source>
</evidence>
<keyword evidence="5 7" id="KW-0732">Signal</keyword>
<evidence type="ECO:0000256" key="4">
    <source>
        <dbReference type="ARBA" id="ARBA00022702"/>
    </source>
</evidence>
<protein>
    <recommendedName>
        <fullName evidence="10">Rapid alkalinization factor 1</fullName>
    </recommendedName>
</protein>
<dbReference type="PANTHER" id="PTHR33136:SF34">
    <property type="entry name" value="OS12G0541700 PROTEIN"/>
    <property type="match status" value="1"/>
</dbReference>
<evidence type="ECO:0000256" key="7">
    <source>
        <dbReference type="SAM" id="SignalP"/>
    </source>
</evidence>
<keyword evidence="3" id="KW-0964">Secreted</keyword>
<organism evidence="8 9">
    <name type="scientific">Erythranthe guttata</name>
    <name type="common">Yellow monkey flower</name>
    <name type="synonym">Mimulus guttatus</name>
    <dbReference type="NCBI Taxonomy" id="4155"/>
    <lineage>
        <taxon>Eukaryota</taxon>
        <taxon>Viridiplantae</taxon>
        <taxon>Streptophyta</taxon>
        <taxon>Embryophyta</taxon>
        <taxon>Tracheophyta</taxon>
        <taxon>Spermatophyta</taxon>
        <taxon>Magnoliopsida</taxon>
        <taxon>eudicotyledons</taxon>
        <taxon>Gunneridae</taxon>
        <taxon>Pentapetalae</taxon>
        <taxon>asterids</taxon>
        <taxon>lamiids</taxon>
        <taxon>Lamiales</taxon>
        <taxon>Phrymaceae</taxon>
        <taxon>Erythranthe</taxon>
    </lineage>
</organism>
<evidence type="ECO:0000256" key="3">
    <source>
        <dbReference type="ARBA" id="ARBA00022525"/>
    </source>
</evidence>
<dbReference type="eggNOG" id="ENOG502R7II">
    <property type="taxonomic scope" value="Eukaryota"/>
</dbReference>
<evidence type="ECO:0000313" key="8">
    <source>
        <dbReference type="EMBL" id="EYU44954.1"/>
    </source>
</evidence>
<dbReference type="EMBL" id="KI630206">
    <property type="protein sequence ID" value="EYU44954.1"/>
    <property type="molecule type" value="Genomic_DNA"/>
</dbReference>
<dbReference type="GO" id="GO:0005179">
    <property type="term" value="F:hormone activity"/>
    <property type="evidence" value="ECO:0007669"/>
    <property type="project" value="UniProtKB-KW"/>
</dbReference>
<dbReference type="GO" id="GO:0005576">
    <property type="term" value="C:extracellular region"/>
    <property type="evidence" value="ECO:0007669"/>
    <property type="project" value="UniProtKB-SubCell"/>
</dbReference>
<feature type="chain" id="PRO_5001508417" description="Rapid alkalinization factor 1" evidence="7">
    <location>
        <begin position="24"/>
        <end position="118"/>
    </location>
</feature>
<name>A0A022RY47_ERYGU</name>
<accession>A0A022RY47</accession>
<proteinExistence type="inferred from homology"/>
<dbReference type="PANTHER" id="PTHR33136">
    <property type="entry name" value="RAPID ALKALINIZATION FACTOR-LIKE"/>
    <property type="match status" value="1"/>
</dbReference>
<comment type="subcellular location">
    <subcellularLocation>
        <location evidence="1">Secreted</location>
    </subcellularLocation>
</comment>
<dbReference type="Pfam" id="PF05498">
    <property type="entry name" value="RALF"/>
    <property type="match status" value="1"/>
</dbReference>
<evidence type="ECO:0008006" key="10">
    <source>
        <dbReference type="Google" id="ProtNLM"/>
    </source>
</evidence>
<reference evidence="8 9" key="1">
    <citation type="journal article" date="2013" name="Proc. Natl. Acad. Sci. U.S.A.">
        <title>Fine-scale variation in meiotic recombination in Mimulus inferred from population shotgun sequencing.</title>
        <authorList>
            <person name="Hellsten U."/>
            <person name="Wright K.M."/>
            <person name="Jenkins J."/>
            <person name="Shu S."/>
            <person name="Yuan Y."/>
            <person name="Wessler S.R."/>
            <person name="Schmutz J."/>
            <person name="Willis J.H."/>
            <person name="Rokhsar D.S."/>
        </authorList>
    </citation>
    <scope>NUCLEOTIDE SEQUENCE [LARGE SCALE GENOMIC DNA]</scope>
    <source>
        <strain evidence="9">cv. DUN x IM62</strain>
    </source>
</reference>
<dbReference type="InterPro" id="IPR008801">
    <property type="entry name" value="RALF"/>
</dbReference>
<dbReference type="Proteomes" id="UP000030748">
    <property type="component" value="Unassembled WGS sequence"/>
</dbReference>
<sequence>MAFRLALLVLVVAVAAMAMAARADDDYTMDVGLIGEPDGHGMVADALDFDEELMMESESARRQLWGRHRGHISYAALRRNNVPCNKRGHSYYNCLGHHPAHPYKRGCTRATRCARNNR</sequence>
<keyword evidence="9" id="KW-1185">Reference proteome</keyword>
<feature type="signal peptide" evidence="7">
    <location>
        <begin position="1"/>
        <end position="23"/>
    </location>
</feature>
<evidence type="ECO:0000256" key="1">
    <source>
        <dbReference type="ARBA" id="ARBA00004613"/>
    </source>
</evidence>
<keyword evidence="4" id="KW-0372">Hormone</keyword>
<comment type="similarity">
    <text evidence="2">Belongs to the plant rapid alkalinization factor (RALF) family.</text>
</comment>
<keyword evidence="6" id="KW-1015">Disulfide bond</keyword>